<protein>
    <submittedName>
        <fullName evidence="1">Uncharacterized protein</fullName>
    </submittedName>
</protein>
<gene>
    <name evidence="1" type="ORF">NDU88_001474</name>
</gene>
<comment type="caution">
    <text evidence="1">The sequence shown here is derived from an EMBL/GenBank/DDBJ whole genome shotgun (WGS) entry which is preliminary data.</text>
</comment>
<proteinExistence type="predicted"/>
<dbReference type="Proteomes" id="UP001066276">
    <property type="component" value="Chromosome 5"/>
</dbReference>
<dbReference type="AlphaFoldDB" id="A0AAV7RB69"/>
<accession>A0AAV7RB69</accession>
<organism evidence="1 2">
    <name type="scientific">Pleurodeles waltl</name>
    <name type="common">Iberian ribbed newt</name>
    <dbReference type="NCBI Taxonomy" id="8319"/>
    <lineage>
        <taxon>Eukaryota</taxon>
        <taxon>Metazoa</taxon>
        <taxon>Chordata</taxon>
        <taxon>Craniata</taxon>
        <taxon>Vertebrata</taxon>
        <taxon>Euteleostomi</taxon>
        <taxon>Amphibia</taxon>
        <taxon>Batrachia</taxon>
        <taxon>Caudata</taxon>
        <taxon>Salamandroidea</taxon>
        <taxon>Salamandridae</taxon>
        <taxon>Pleurodelinae</taxon>
        <taxon>Pleurodeles</taxon>
    </lineage>
</organism>
<evidence type="ECO:0000313" key="1">
    <source>
        <dbReference type="EMBL" id="KAJ1148646.1"/>
    </source>
</evidence>
<reference evidence="1" key="1">
    <citation type="journal article" date="2022" name="bioRxiv">
        <title>Sequencing and chromosome-scale assembly of the giantPleurodeles waltlgenome.</title>
        <authorList>
            <person name="Brown T."/>
            <person name="Elewa A."/>
            <person name="Iarovenko S."/>
            <person name="Subramanian E."/>
            <person name="Araus A.J."/>
            <person name="Petzold A."/>
            <person name="Susuki M."/>
            <person name="Suzuki K.-i.T."/>
            <person name="Hayashi T."/>
            <person name="Toyoda A."/>
            <person name="Oliveira C."/>
            <person name="Osipova E."/>
            <person name="Leigh N.D."/>
            <person name="Simon A."/>
            <person name="Yun M.H."/>
        </authorList>
    </citation>
    <scope>NUCLEOTIDE SEQUENCE</scope>
    <source>
        <strain evidence="1">20211129_DDA</strain>
        <tissue evidence="1">Liver</tissue>
    </source>
</reference>
<dbReference type="EMBL" id="JANPWB010000009">
    <property type="protein sequence ID" value="KAJ1148646.1"/>
    <property type="molecule type" value="Genomic_DNA"/>
</dbReference>
<keyword evidence="2" id="KW-1185">Reference proteome</keyword>
<evidence type="ECO:0000313" key="2">
    <source>
        <dbReference type="Proteomes" id="UP001066276"/>
    </source>
</evidence>
<name>A0AAV7RB69_PLEWA</name>
<sequence>MLVRARSVQTKRGNSDALLVSTHALFVYFYNAFPCHISARADAFAATPALDSITWASLRGVFSLLKLGSFIAETCFLLRTCFDR</sequence>